<protein>
    <submittedName>
        <fullName evidence="2">Uncharacterized protein</fullName>
    </submittedName>
</protein>
<dbReference type="AlphaFoldDB" id="A0A8T0TUL4"/>
<dbReference type="EMBL" id="CM029043">
    <property type="protein sequence ID" value="KAG2611539.1"/>
    <property type="molecule type" value="Genomic_DNA"/>
</dbReference>
<evidence type="ECO:0000256" key="1">
    <source>
        <dbReference type="SAM" id="MobiDB-lite"/>
    </source>
</evidence>
<comment type="caution">
    <text evidence="2">The sequence shown here is derived from an EMBL/GenBank/DDBJ whole genome shotgun (WGS) entry which is preliminary data.</text>
</comment>
<feature type="region of interest" description="Disordered" evidence="1">
    <location>
        <begin position="23"/>
        <end position="48"/>
    </location>
</feature>
<evidence type="ECO:0000313" key="2">
    <source>
        <dbReference type="EMBL" id="KAG2611539.1"/>
    </source>
</evidence>
<gene>
    <name evidence="2" type="ORF">PVAP13_4KG106500</name>
</gene>
<dbReference type="Proteomes" id="UP000823388">
    <property type="component" value="Chromosome 4K"/>
</dbReference>
<accession>A0A8T0TUL4</accession>
<proteinExistence type="predicted"/>
<reference evidence="2 3" key="1">
    <citation type="submission" date="2020-05" db="EMBL/GenBank/DDBJ databases">
        <title>WGS assembly of Panicum virgatum.</title>
        <authorList>
            <person name="Lovell J.T."/>
            <person name="Jenkins J."/>
            <person name="Shu S."/>
            <person name="Juenger T.E."/>
            <person name="Schmutz J."/>
        </authorList>
    </citation>
    <scope>NUCLEOTIDE SEQUENCE [LARGE SCALE GENOMIC DNA]</scope>
    <source>
        <strain evidence="3">cv. AP13</strain>
    </source>
</reference>
<keyword evidence="3" id="KW-1185">Reference proteome</keyword>
<sequence>MAGPSSPWPCDYGASSPFSPMAAMESSTAATPPRPDMKDSKFSVPRSRRISSNELPLVHCKDYQMHFLKAFIARMKKNYGRQFYGRCGYPFWEWEEGYEQYLVDSKLVPPDYQLVFESTKMPRQVPIVENKPNCGESSHEQ</sequence>
<organism evidence="2 3">
    <name type="scientific">Panicum virgatum</name>
    <name type="common">Blackwell switchgrass</name>
    <dbReference type="NCBI Taxonomy" id="38727"/>
    <lineage>
        <taxon>Eukaryota</taxon>
        <taxon>Viridiplantae</taxon>
        <taxon>Streptophyta</taxon>
        <taxon>Embryophyta</taxon>
        <taxon>Tracheophyta</taxon>
        <taxon>Spermatophyta</taxon>
        <taxon>Magnoliopsida</taxon>
        <taxon>Liliopsida</taxon>
        <taxon>Poales</taxon>
        <taxon>Poaceae</taxon>
        <taxon>PACMAD clade</taxon>
        <taxon>Panicoideae</taxon>
        <taxon>Panicodae</taxon>
        <taxon>Paniceae</taxon>
        <taxon>Panicinae</taxon>
        <taxon>Panicum</taxon>
        <taxon>Panicum sect. Hiantes</taxon>
    </lineage>
</organism>
<evidence type="ECO:0000313" key="3">
    <source>
        <dbReference type="Proteomes" id="UP000823388"/>
    </source>
</evidence>
<name>A0A8T0TUL4_PANVG</name>